<proteinExistence type="predicted"/>
<keyword evidence="2" id="KW-1185">Reference proteome</keyword>
<evidence type="ECO:0000313" key="1">
    <source>
        <dbReference type="EMBL" id="KAG9219984.1"/>
    </source>
</evidence>
<organism evidence="1 2">
    <name type="scientific">Pleurotus cornucopiae</name>
    <name type="common">Cornucopia mushroom</name>
    <dbReference type="NCBI Taxonomy" id="5321"/>
    <lineage>
        <taxon>Eukaryota</taxon>
        <taxon>Fungi</taxon>
        <taxon>Dikarya</taxon>
        <taxon>Basidiomycota</taxon>
        <taxon>Agaricomycotina</taxon>
        <taxon>Agaricomycetes</taxon>
        <taxon>Agaricomycetidae</taxon>
        <taxon>Agaricales</taxon>
        <taxon>Pleurotineae</taxon>
        <taxon>Pleurotaceae</taxon>
        <taxon>Pleurotus</taxon>
    </lineage>
</organism>
<accession>A0ACB7IR42</accession>
<protein>
    <submittedName>
        <fullName evidence="1">Uncharacterized protein</fullName>
    </submittedName>
</protein>
<name>A0ACB7IR42_PLECO</name>
<reference evidence="1 2" key="1">
    <citation type="journal article" date="2021" name="Appl. Environ. Microbiol.">
        <title>Genetic linkage and physical mapping for an oyster mushroom Pleurotus cornucopiae and QTL analysis for the trait cap color.</title>
        <authorList>
            <person name="Zhang Y."/>
            <person name="Gao W."/>
            <person name="Sonnenberg A."/>
            <person name="Chen Q."/>
            <person name="Zhang J."/>
            <person name="Huang C."/>
        </authorList>
    </citation>
    <scope>NUCLEOTIDE SEQUENCE [LARGE SCALE GENOMIC DNA]</scope>
    <source>
        <strain evidence="1">CCMSSC00406</strain>
    </source>
</reference>
<gene>
    <name evidence="1" type="ORF">CCMSSC00406_0006897</name>
</gene>
<dbReference type="EMBL" id="WQMT02000008">
    <property type="protein sequence ID" value="KAG9219984.1"/>
    <property type="molecule type" value="Genomic_DNA"/>
</dbReference>
<comment type="caution">
    <text evidence="1">The sequence shown here is derived from an EMBL/GenBank/DDBJ whole genome shotgun (WGS) entry which is preliminary data.</text>
</comment>
<evidence type="ECO:0000313" key="2">
    <source>
        <dbReference type="Proteomes" id="UP000824881"/>
    </source>
</evidence>
<dbReference type="Proteomes" id="UP000824881">
    <property type="component" value="Unassembled WGS sequence"/>
</dbReference>
<sequence length="257" mass="28584">MASSSKVTIENASTFVLLGFNFEEATAGSIVTMPPTFVRNDSPTPVLCTSVFKTASSVSSLLGDIISALFEHWNEFLISPTAPRLSSTFPGVIFLDGTADPDFATALGENCHLKRTTLAFFVEIRIYHPVSNITPITVNSIVEPFEGELLFTPTHGELSMDSVVFDPHHYGFGAVIGFFAQSSDGHFLKIILRFNTWRELGGTRERSKLFVAGWIHRDDIELRPEDRRYLEEDSCILDRPEIKVAPPSAQYIVHIFP</sequence>